<gene>
    <name evidence="2" type="ORF">HAPAU_32160</name>
</gene>
<organism evidence="2 3">
    <name type="scientific">Halalkalicoccus paucihalophilus</name>
    <dbReference type="NCBI Taxonomy" id="1008153"/>
    <lineage>
        <taxon>Archaea</taxon>
        <taxon>Methanobacteriati</taxon>
        <taxon>Methanobacteriota</taxon>
        <taxon>Stenosarchaea group</taxon>
        <taxon>Halobacteria</taxon>
        <taxon>Halobacteriales</taxon>
        <taxon>Halococcaceae</taxon>
        <taxon>Halalkalicoccus</taxon>
    </lineage>
</organism>
<name>A0A151AB38_9EURY</name>
<dbReference type="SUPFAM" id="SSF52402">
    <property type="entry name" value="Adenine nucleotide alpha hydrolases-like"/>
    <property type="match status" value="1"/>
</dbReference>
<sequence length="188" mass="20438">MNVAAVVHGLPRSLRSVHSAVAHRLPATTPQPFSDIMTQTTRPTVDRILLPVANEDDAKRTCTAVRPHLSEDNAEIVALYVVERREGGPAAASLEQLEEHGRNTLAIVEEEFAGSTVTVETELREGVDLIATIFAAAEDCDVDCIVFVPRPKGRLVALLSGDPGWKLINKTQHPILVLPRPTEATQIE</sequence>
<dbReference type="AlphaFoldDB" id="A0A151AB38"/>
<dbReference type="EMBL" id="LTAZ01000012">
    <property type="protein sequence ID" value="KYH24839.1"/>
    <property type="molecule type" value="Genomic_DNA"/>
</dbReference>
<keyword evidence="3" id="KW-1185">Reference proteome</keyword>
<accession>A0A151AB38</accession>
<dbReference type="Proteomes" id="UP000075321">
    <property type="component" value="Unassembled WGS sequence"/>
</dbReference>
<reference evidence="2 3" key="1">
    <citation type="submission" date="2016-02" db="EMBL/GenBank/DDBJ databases">
        <title>Genome sequence of Halalkalicoccus paucihalophilus DSM 24557.</title>
        <authorList>
            <person name="Poehlein A."/>
            <person name="Daniel R."/>
        </authorList>
    </citation>
    <scope>NUCLEOTIDE SEQUENCE [LARGE SCALE GENOMIC DNA]</scope>
    <source>
        <strain evidence="2 3">DSM 24557</strain>
    </source>
</reference>
<proteinExistence type="predicted"/>
<comment type="caution">
    <text evidence="2">The sequence shown here is derived from an EMBL/GenBank/DDBJ whole genome shotgun (WGS) entry which is preliminary data.</text>
</comment>
<dbReference type="Pfam" id="PF00582">
    <property type="entry name" value="Usp"/>
    <property type="match status" value="1"/>
</dbReference>
<evidence type="ECO:0000313" key="2">
    <source>
        <dbReference type="EMBL" id="KYH24839.1"/>
    </source>
</evidence>
<dbReference type="Gene3D" id="3.40.50.620">
    <property type="entry name" value="HUPs"/>
    <property type="match status" value="1"/>
</dbReference>
<evidence type="ECO:0000313" key="3">
    <source>
        <dbReference type="Proteomes" id="UP000075321"/>
    </source>
</evidence>
<evidence type="ECO:0000259" key="1">
    <source>
        <dbReference type="Pfam" id="PF00582"/>
    </source>
</evidence>
<dbReference type="PATRIC" id="fig|1008153.3.peg.3370"/>
<dbReference type="CDD" id="cd00293">
    <property type="entry name" value="USP-like"/>
    <property type="match status" value="1"/>
</dbReference>
<feature type="domain" description="UspA" evidence="1">
    <location>
        <begin position="46"/>
        <end position="179"/>
    </location>
</feature>
<dbReference type="InterPro" id="IPR014729">
    <property type="entry name" value="Rossmann-like_a/b/a_fold"/>
</dbReference>
<dbReference type="InterPro" id="IPR006016">
    <property type="entry name" value="UspA"/>
</dbReference>
<protein>
    <submittedName>
        <fullName evidence="2">Universal stress protein family protein</fullName>
    </submittedName>
</protein>